<sequence length="380" mass="40885">MPTNAHEVTHDGITSYFSNVGLGSASLRTPPKIGDVFYTCGESPSLHVRGARRWRRHVWQTGEGSEVVHPIDQDLVLTAGSGGAPPRWHRKGVPWDTLPAGAMVGAGLVGVLRELAEHGVRAPMPTEALLHRGLAAAQDGGDAIASPMSDCVRDGRPRVPASSRPERTARIIAAQGSFLIHRGCKRCKSKGLECVLRDGAYCCDNCRGLKKKKACRWPDSQECPIAQAPPGVGWQEPAREGGGGPEAKAAGGSVAGPVAGGPADAGEGGTATGLAEWRRLAAALDALAPGYEEVEREWREAIEDWRHCDVLHQWSEWERRQGPAGIFTANYSSARPCRERLSEGYQSLNRLPPVAINFFPRRPHNARFSPALSPMAASWK</sequence>
<gene>
    <name evidence="1" type="ORF">BV25DRAFT_1839033</name>
</gene>
<organism evidence="1 2">
    <name type="scientific">Artomyces pyxidatus</name>
    <dbReference type="NCBI Taxonomy" id="48021"/>
    <lineage>
        <taxon>Eukaryota</taxon>
        <taxon>Fungi</taxon>
        <taxon>Dikarya</taxon>
        <taxon>Basidiomycota</taxon>
        <taxon>Agaricomycotina</taxon>
        <taxon>Agaricomycetes</taxon>
        <taxon>Russulales</taxon>
        <taxon>Auriscalpiaceae</taxon>
        <taxon>Artomyces</taxon>
    </lineage>
</organism>
<keyword evidence="2" id="KW-1185">Reference proteome</keyword>
<evidence type="ECO:0000313" key="1">
    <source>
        <dbReference type="EMBL" id="KAI0061577.1"/>
    </source>
</evidence>
<protein>
    <submittedName>
        <fullName evidence="1">Uncharacterized protein</fullName>
    </submittedName>
</protein>
<evidence type="ECO:0000313" key="2">
    <source>
        <dbReference type="Proteomes" id="UP000814140"/>
    </source>
</evidence>
<proteinExistence type="predicted"/>
<dbReference type="EMBL" id="MU277212">
    <property type="protein sequence ID" value="KAI0061577.1"/>
    <property type="molecule type" value="Genomic_DNA"/>
</dbReference>
<reference evidence="1" key="1">
    <citation type="submission" date="2021-03" db="EMBL/GenBank/DDBJ databases">
        <authorList>
            <consortium name="DOE Joint Genome Institute"/>
            <person name="Ahrendt S."/>
            <person name="Looney B.P."/>
            <person name="Miyauchi S."/>
            <person name="Morin E."/>
            <person name="Drula E."/>
            <person name="Courty P.E."/>
            <person name="Chicoki N."/>
            <person name="Fauchery L."/>
            <person name="Kohler A."/>
            <person name="Kuo A."/>
            <person name="Labutti K."/>
            <person name="Pangilinan J."/>
            <person name="Lipzen A."/>
            <person name="Riley R."/>
            <person name="Andreopoulos W."/>
            <person name="He G."/>
            <person name="Johnson J."/>
            <person name="Barry K.W."/>
            <person name="Grigoriev I.V."/>
            <person name="Nagy L."/>
            <person name="Hibbett D."/>
            <person name="Henrissat B."/>
            <person name="Matheny P.B."/>
            <person name="Labbe J."/>
            <person name="Martin F."/>
        </authorList>
    </citation>
    <scope>NUCLEOTIDE SEQUENCE</scope>
    <source>
        <strain evidence="1">HHB10654</strain>
    </source>
</reference>
<comment type="caution">
    <text evidence="1">The sequence shown here is derived from an EMBL/GenBank/DDBJ whole genome shotgun (WGS) entry which is preliminary data.</text>
</comment>
<dbReference type="Proteomes" id="UP000814140">
    <property type="component" value="Unassembled WGS sequence"/>
</dbReference>
<reference evidence="1" key="2">
    <citation type="journal article" date="2022" name="New Phytol.">
        <title>Evolutionary transition to the ectomycorrhizal habit in the genomes of a hyperdiverse lineage of mushroom-forming fungi.</title>
        <authorList>
            <person name="Looney B."/>
            <person name="Miyauchi S."/>
            <person name="Morin E."/>
            <person name="Drula E."/>
            <person name="Courty P.E."/>
            <person name="Kohler A."/>
            <person name="Kuo A."/>
            <person name="LaButti K."/>
            <person name="Pangilinan J."/>
            <person name="Lipzen A."/>
            <person name="Riley R."/>
            <person name="Andreopoulos W."/>
            <person name="He G."/>
            <person name="Johnson J."/>
            <person name="Nolan M."/>
            <person name="Tritt A."/>
            <person name="Barry K.W."/>
            <person name="Grigoriev I.V."/>
            <person name="Nagy L.G."/>
            <person name="Hibbett D."/>
            <person name="Henrissat B."/>
            <person name="Matheny P.B."/>
            <person name="Labbe J."/>
            <person name="Martin F.M."/>
        </authorList>
    </citation>
    <scope>NUCLEOTIDE SEQUENCE</scope>
    <source>
        <strain evidence="1">HHB10654</strain>
    </source>
</reference>
<name>A0ACB8SZE6_9AGAM</name>
<accession>A0ACB8SZE6</accession>